<dbReference type="InterPro" id="IPR000152">
    <property type="entry name" value="EGF-type_Asp/Asn_hydroxyl_site"/>
</dbReference>
<evidence type="ECO:0000313" key="17">
    <source>
        <dbReference type="Proteomes" id="UP000265140"/>
    </source>
</evidence>
<dbReference type="Bgee" id="ENSELUG00000013779">
    <property type="expression patterns" value="Expressed in heart and 13 other cell types or tissues"/>
</dbReference>
<dbReference type="GO" id="GO:0005576">
    <property type="term" value="C:extracellular region"/>
    <property type="evidence" value="ECO:0007669"/>
    <property type="project" value="InterPro"/>
</dbReference>
<feature type="domain" description="EGF-like" evidence="15">
    <location>
        <begin position="1398"/>
        <end position="1440"/>
    </location>
</feature>
<dbReference type="PROSITE" id="PS01177">
    <property type="entry name" value="ANAPHYLATOXIN_1"/>
    <property type="match status" value="1"/>
</dbReference>
<dbReference type="FunFam" id="2.10.25.10:FF:000010">
    <property type="entry name" value="Pro-epidermal growth factor"/>
    <property type="match status" value="1"/>
</dbReference>
<dbReference type="SMART" id="SM00181">
    <property type="entry name" value="EGF"/>
    <property type="match status" value="10"/>
</dbReference>
<name>A0A3P9A2N0_ESOLU</name>
<dbReference type="GO" id="GO:0005509">
    <property type="term" value="F:calcium ion binding"/>
    <property type="evidence" value="ECO:0007669"/>
    <property type="project" value="InterPro"/>
</dbReference>
<evidence type="ECO:0000259" key="14">
    <source>
        <dbReference type="PROSITE" id="PS01178"/>
    </source>
</evidence>
<dbReference type="Pfam" id="PF22914">
    <property type="entry name" value="Fibulin_C"/>
    <property type="match status" value="1"/>
</dbReference>
<dbReference type="PROSITE" id="PS50026">
    <property type="entry name" value="EGF_3"/>
    <property type="match status" value="4"/>
</dbReference>
<reference evidence="16" key="3">
    <citation type="submission" date="2025-08" db="UniProtKB">
        <authorList>
            <consortium name="Ensembl"/>
        </authorList>
    </citation>
    <scope>IDENTIFICATION</scope>
</reference>
<feature type="domain" description="EGF-like" evidence="15">
    <location>
        <begin position="1522"/>
        <end position="1564"/>
    </location>
</feature>
<evidence type="ECO:0000256" key="5">
    <source>
        <dbReference type="ARBA" id="ARBA00022536"/>
    </source>
</evidence>
<dbReference type="InterPro" id="IPR056612">
    <property type="entry name" value="FIBL-2_dom"/>
</dbReference>
<feature type="compositionally biased region" description="Basic and acidic residues" evidence="12">
    <location>
        <begin position="245"/>
        <end position="277"/>
    </location>
</feature>
<dbReference type="InterPro" id="IPR009030">
    <property type="entry name" value="Growth_fac_rcpt_cys_sf"/>
</dbReference>
<evidence type="ECO:0000256" key="11">
    <source>
        <dbReference type="PROSITE-ProRule" id="PRU00076"/>
    </source>
</evidence>
<keyword evidence="10" id="KW-0325">Glycoprotein</keyword>
<dbReference type="GeneTree" id="ENSGT00940000156047"/>
<dbReference type="PROSITE" id="PS01186">
    <property type="entry name" value="EGF_2"/>
    <property type="match status" value="5"/>
</dbReference>
<evidence type="ECO:0000256" key="12">
    <source>
        <dbReference type="SAM" id="MobiDB-lite"/>
    </source>
</evidence>
<feature type="region of interest" description="Disordered" evidence="12">
    <location>
        <begin position="771"/>
        <end position="825"/>
    </location>
</feature>
<protein>
    <submittedName>
        <fullName evidence="16">Fibulin 2</fullName>
    </submittedName>
</protein>
<dbReference type="Pfam" id="PF12662">
    <property type="entry name" value="cEGF"/>
    <property type="match status" value="2"/>
</dbReference>
<dbReference type="CDD" id="cd00054">
    <property type="entry name" value="EGF_CA"/>
    <property type="match status" value="9"/>
</dbReference>
<dbReference type="Pfam" id="PF24532">
    <property type="entry name" value="FIBL-2"/>
    <property type="match status" value="1"/>
</dbReference>
<comment type="similarity">
    <text evidence="2">Belongs to the fibulin family.</text>
</comment>
<reference evidence="16" key="4">
    <citation type="submission" date="2025-09" db="UniProtKB">
        <authorList>
            <consortium name="Ensembl"/>
        </authorList>
    </citation>
    <scope>IDENTIFICATION</scope>
</reference>
<keyword evidence="6 13" id="KW-0732">Signal</keyword>
<feature type="compositionally biased region" description="Low complexity" evidence="12">
    <location>
        <begin position="480"/>
        <end position="492"/>
    </location>
</feature>
<reference evidence="17" key="1">
    <citation type="journal article" date="2014" name="PLoS ONE">
        <title>The genome and linkage map of the northern pike (Esox lucius): conserved synteny revealed between the salmonid sister group and the Neoteleostei.</title>
        <authorList>
            <person name="Rondeau E.B."/>
            <person name="Minkley D.R."/>
            <person name="Leong J.S."/>
            <person name="Messmer A.M."/>
            <person name="Jantzen J.R."/>
            <person name="von Schalburg K.R."/>
            <person name="Lemon C."/>
            <person name="Bird N.H."/>
            <person name="Koop B.F."/>
        </authorList>
    </citation>
    <scope>NUCLEOTIDE SEQUENCE</scope>
</reference>
<evidence type="ECO:0000256" key="7">
    <source>
        <dbReference type="ARBA" id="ARBA00022737"/>
    </source>
</evidence>
<keyword evidence="3" id="KW-0964">Secreted</keyword>
<dbReference type="InterPro" id="IPR026823">
    <property type="entry name" value="cEGF"/>
</dbReference>
<feature type="region of interest" description="Disordered" evidence="12">
    <location>
        <begin position="1103"/>
        <end position="1147"/>
    </location>
</feature>
<comment type="caution">
    <text evidence="11">Lacks conserved residue(s) required for the propagation of feature annotation.</text>
</comment>
<dbReference type="FunFam" id="2.10.25.10:FF:000078">
    <property type="entry name" value="Fibulin-1"/>
    <property type="match status" value="2"/>
</dbReference>
<dbReference type="PANTHER" id="PTHR47333:SF4">
    <property type="entry name" value="EGF-LIKE DOMAIN-CONTAINING PROTEIN"/>
    <property type="match status" value="1"/>
</dbReference>
<evidence type="ECO:0000256" key="8">
    <source>
        <dbReference type="ARBA" id="ARBA00022837"/>
    </source>
</evidence>
<dbReference type="Gene3D" id="2.10.25.10">
    <property type="entry name" value="Laminin"/>
    <property type="match status" value="10"/>
</dbReference>
<dbReference type="InterPro" id="IPR000020">
    <property type="entry name" value="Anaphylatoxin/fibulin"/>
</dbReference>
<dbReference type="PROSITE" id="PS01178">
    <property type="entry name" value="ANAPHYLATOXIN_2"/>
    <property type="match status" value="1"/>
</dbReference>
<dbReference type="Proteomes" id="UP000265140">
    <property type="component" value="Chromosome 2"/>
</dbReference>
<dbReference type="PANTHER" id="PTHR47333">
    <property type="entry name" value="VON WILLEBRAND FACTOR C AND EGF DOMAIN-CONTAINING PROTEIN"/>
    <property type="match status" value="1"/>
</dbReference>
<dbReference type="Pfam" id="PF07645">
    <property type="entry name" value="EGF_CA"/>
    <property type="match status" value="6"/>
</dbReference>
<dbReference type="InterPro" id="IPR000742">
    <property type="entry name" value="EGF"/>
</dbReference>
<feature type="compositionally biased region" description="Basic and acidic residues" evidence="12">
    <location>
        <begin position="310"/>
        <end position="342"/>
    </location>
</feature>
<organism evidence="16 17">
    <name type="scientific">Esox lucius</name>
    <name type="common">Northern pike</name>
    <dbReference type="NCBI Taxonomy" id="8010"/>
    <lineage>
        <taxon>Eukaryota</taxon>
        <taxon>Metazoa</taxon>
        <taxon>Chordata</taxon>
        <taxon>Craniata</taxon>
        <taxon>Vertebrata</taxon>
        <taxon>Euteleostomi</taxon>
        <taxon>Actinopterygii</taxon>
        <taxon>Neopterygii</taxon>
        <taxon>Teleostei</taxon>
        <taxon>Protacanthopterygii</taxon>
        <taxon>Esociformes</taxon>
        <taxon>Esocidae</taxon>
        <taxon>Esox</taxon>
    </lineage>
</organism>
<dbReference type="FunFam" id="2.10.25.10:FF:000139">
    <property type="entry name" value="Fibulin-1"/>
    <property type="match status" value="1"/>
</dbReference>
<keyword evidence="4" id="KW-0272">Extracellular matrix</keyword>
<evidence type="ECO:0000259" key="15">
    <source>
        <dbReference type="PROSITE" id="PS50026"/>
    </source>
</evidence>
<dbReference type="PROSITE" id="PS01187">
    <property type="entry name" value="EGF_CA"/>
    <property type="match status" value="2"/>
</dbReference>
<dbReference type="InterPro" id="IPR018097">
    <property type="entry name" value="EGF_Ca-bd_CS"/>
</dbReference>
<keyword evidence="8" id="KW-0106">Calcium</keyword>
<feature type="chain" id="PRO_5044185381" evidence="13">
    <location>
        <begin position="25"/>
        <end position="1725"/>
    </location>
</feature>
<dbReference type="PROSITE" id="PS00010">
    <property type="entry name" value="ASX_HYDROXYL"/>
    <property type="match status" value="5"/>
</dbReference>
<feature type="region of interest" description="Disordered" evidence="12">
    <location>
        <begin position="183"/>
        <end position="364"/>
    </location>
</feature>
<feature type="domain" description="EGF-like" evidence="15">
    <location>
        <begin position="1441"/>
        <end position="1482"/>
    </location>
</feature>
<accession>A0A3P9A2N0</accession>
<sequence length="1725" mass="192286">MMTGPPPGQTVLLLLLLRASSGGCQKDCTGVDCPELVNCLEERLEAGACCTTCLQKGCTCEGYQYYDCVHAGFNNGKVPEGQSYFVDFGSTECLCPVGGGRIGCHFMPCPEVPPNCVEVSEPADGCVTCQRIGCVHDNKKYEAGHSFHLEACQVCHCPTDGGQMICYPVPDCVRSNSNALHKSMPATPINNKPDGQPRRPIRPLTHPDRAQDRPPTGLHPDRAQDRRPTGLHPDRAQDRPPTGLHPDRAQDRRPTGLHPDRAQDRRPTGLHPDRAQDRPPTGLHPDRAQDRRPTGLHPDRAQDRPPTGLHPDRAQDRRPTGLHPDRAQDRRPTGLHPDRAQDRPPTGLHLESSEDRQPIGIDPYISEDNLNRVVRERKVMPPVHPYSSQDKPPRLLIFRETEQDRSSYNRPPFSFNGPDVPPSFSSPELPPFPFNAPVPPGPLPKPYLPVFKPDRHMDEDMDEEYDYAPADTAEPPVDDVTSPTQSSVTSVSYFGTKAPLPRYGGHERGYDRGYDKPYDRSVSQHGNRGYDSKGKEELKERYGVLETTTDTIKHIDWSTEANRLGQTDSLGKTDRSTKIYRMRVAEKDRVKQTDKVGLIDSLGWTDSSEKKRFGETDSPEYQTTFSQLEDTAVETATTRSTSSNLQDATSSSSWKRPSESQKPPHLQEAGDLDDWDTWERRMDEEEEGGEEEEEEKDVLLESTTSPGWQDLDKQGMTLREEIESKKVEEQRREENKEKTTPSNHVKAAVIREPGSHKASVEYSTTSPRIHEEHTFRNTTPGQPGHQSISATTSPRVHQDHTSGTKPLHYMTQKPYHTTPREPKPMEDQTTYFRLPDHKNHITTYPRPLDHQPIRTTTPREPEVITDRTTTSRQAEHHNLNTNPDHNTLTRILGSHAIRTTTPRVPEHHSTQMKPDNHTLIGQSEAHHPASRPPHNHNIPLRVRFSATSQPLLRVSADLGKEEERESFPVFHSKTQKAGLTSVEEVGNCCEVGRRWASEKQHCNNMPVLKEDKHSVCSISQQQCCRGVLKETSCLAGMTAARGGDSCHPDQGNQCAADSYQVCCSCCALGMALRSEGRGCDAHQYLGYPCGHVLLTCCEEEELSQNPPRPGPDPLTETVSDRTFPEDTLSVLNPGGDQPADREEQQQDVDECQLYQGTLCHHTCVNTWGSFHCSCHHGYTLMQDLHTCSPVSLEEVNGLGEKRVMPTEDPATHLSHAEDDQLPCAGNGPCMQQCSEVGGHARCSCFPGFFLKADGHSCEDENECVTNSHICQNSERCVNTLGSFVCERKSPCPVGYQLRNEVCEDIDECVVRSHNCDRGFECQNTEGSFLCKPKQTCLTGFTQDSHGNCIDVNECSTLLEPCSAGFNCINNVGSYTCQRKAIMCSQGYHSSPDGTHCIDLDECLTGVHGCDEGQVCYNLPGSFRCDCQTGYQYDATRQRCSDVNECWLYPGRLCAQKCENTPGSYQCSCTAGFSLAFDGKNCEDMNECDSSPCDQECANIYGSYQCYCRQGFYLKEDGHSCGDIDECSQSIGNLCAFKCVNVPGSYQCACPPKGFTMSTNGRTCRDIDECATGGHNCSSSQSCYNVQGSYKCLSFSCPLNYRKVSDMRCERSSCPAHSLDCQSTPLRITYHQLSFQTNIIIPAQIFRIGPSPAHSGDNIAISIIRGNEENYFSTRKLNSFMGAVYLQRQVREPRDFLIDVEMKLLRQGALTSFLARIYVFITANML</sequence>
<evidence type="ECO:0000256" key="13">
    <source>
        <dbReference type="SAM" id="SignalP"/>
    </source>
</evidence>
<feature type="region of interest" description="Disordered" evidence="12">
    <location>
        <begin position="606"/>
        <end position="743"/>
    </location>
</feature>
<dbReference type="SMART" id="SM00104">
    <property type="entry name" value="ANATO"/>
    <property type="match status" value="3"/>
</dbReference>
<evidence type="ECO:0000256" key="2">
    <source>
        <dbReference type="ARBA" id="ARBA00006127"/>
    </source>
</evidence>
<feature type="compositionally biased region" description="Basic and acidic residues" evidence="12">
    <location>
        <begin position="504"/>
        <end position="519"/>
    </location>
</feature>
<feature type="compositionally biased region" description="Basic and acidic residues" evidence="12">
    <location>
        <begin position="710"/>
        <end position="739"/>
    </location>
</feature>
<evidence type="ECO:0000256" key="4">
    <source>
        <dbReference type="ARBA" id="ARBA00022530"/>
    </source>
</evidence>
<keyword evidence="7" id="KW-0677">Repeat</keyword>
<evidence type="ECO:0000256" key="3">
    <source>
        <dbReference type="ARBA" id="ARBA00022525"/>
    </source>
</evidence>
<evidence type="ECO:0000256" key="9">
    <source>
        <dbReference type="ARBA" id="ARBA00023157"/>
    </source>
</evidence>
<dbReference type="Ensembl" id="ENSELUT00000038626.3">
    <property type="protein sequence ID" value="ENSELUP00000035011.3"/>
    <property type="gene ID" value="ENSELUG00000013779.3"/>
</dbReference>
<dbReference type="SUPFAM" id="SSF57184">
    <property type="entry name" value="Growth factor receptor domain"/>
    <property type="match status" value="3"/>
</dbReference>
<feature type="compositionally biased region" description="Basic and acidic residues" evidence="12">
    <location>
        <begin position="284"/>
        <end position="303"/>
    </location>
</feature>
<feature type="region of interest" description="Disordered" evidence="12">
    <location>
        <begin position="469"/>
        <end position="536"/>
    </location>
</feature>
<reference evidence="16" key="2">
    <citation type="submission" date="2020-02" db="EMBL/GenBank/DDBJ databases">
        <title>Esox lucius (northern pike) genome, fEsoLuc1, primary haplotype.</title>
        <authorList>
            <person name="Myers G."/>
            <person name="Karagic N."/>
            <person name="Meyer A."/>
            <person name="Pippel M."/>
            <person name="Reichard M."/>
            <person name="Winkler S."/>
            <person name="Tracey A."/>
            <person name="Sims Y."/>
            <person name="Howe K."/>
            <person name="Rhie A."/>
            <person name="Formenti G."/>
            <person name="Durbin R."/>
            <person name="Fedrigo O."/>
            <person name="Jarvis E.D."/>
        </authorList>
    </citation>
    <scope>NUCLEOTIDE SEQUENCE [LARGE SCALE GENOMIC DNA]</scope>
</reference>
<dbReference type="SMART" id="SM00179">
    <property type="entry name" value="EGF_CA"/>
    <property type="match status" value="10"/>
</dbReference>
<feature type="domain" description="EGF-like" evidence="15">
    <location>
        <begin position="1147"/>
        <end position="1188"/>
    </location>
</feature>
<dbReference type="InterPro" id="IPR001881">
    <property type="entry name" value="EGF-like_Ca-bd_dom"/>
</dbReference>
<dbReference type="InterPro" id="IPR049883">
    <property type="entry name" value="NOTCH1_EGF-like"/>
</dbReference>
<evidence type="ECO:0000313" key="16">
    <source>
        <dbReference type="Ensembl" id="ENSELUP00000035011.3"/>
    </source>
</evidence>
<feature type="region of interest" description="Disordered" evidence="12">
    <location>
        <begin position="865"/>
        <end position="887"/>
    </location>
</feature>
<evidence type="ECO:0000256" key="6">
    <source>
        <dbReference type="ARBA" id="ARBA00022729"/>
    </source>
</evidence>
<feature type="signal peptide" evidence="13">
    <location>
        <begin position="1"/>
        <end position="24"/>
    </location>
</feature>
<feature type="domain" description="Anaphylatoxin-like" evidence="14">
    <location>
        <begin position="1065"/>
        <end position="1097"/>
    </location>
</feature>
<comment type="subcellular location">
    <subcellularLocation>
        <location evidence="1">Secreted</location>
        <location evidence="1">Extracellular space</location>
        <location evidence="1">Extracellular matrix</location>
    </subcellularLocation>
</comment>
<evidence type="ECO:0000256" key="1">
    <source>
        <dbReference type="ARBA" id="ARBA00004498"/>
    </source>
</evidence>
<feature type="compositionally biased region" description="Basic and acidic residues" evidence="12">
    <location>
        <begin position="219"/>
        <end position="238"/>
    </location>
</feature>
<feature type="compositionally biased region" description="Polar residues" evidence="12">
    <location>
        <begin position="776"/>
        <end position="795"/>
    </location>
</feature>
<dbReference type="InterPro" id="IPR055088">
    <property type="entry name" value="Fibulin_C"/>
</dbReference>
<evidence type="ECO:0000256" key="10">
    <source>
        <dbReference type="ARBA" id="ARBA00023180"/>
    </source>
</evidence>
<keyword evidence="9" id="KW-1015">Disulfide bond</keyword>
<feature type="compositionally biased region" description="Acidic residues" evidence="12">
    <location>
        <begin position="684"/>
        <end position="696"/>
    </location>
</feature>
<keyword evidence="17" id="KW-1185">Reference proteome</keyword>
<dbReference type="InterPro" id="IPR052080">
    <property type="entry name" value="vWF_C/EGF_Fibrillin"/>
</dbReference>
<keyword evidence="5 11" id="KW-0245">EGF-like domain</keyword>
<dbReference type="FunFam" id="2.10.25.10:FF:000341">
    <property type="entry name" value="Fibulin 2"/>
    <property type="match status" value="1"/>
</dbReference>
<proteinExistence type="inferred from homology"/>
<feature type="compositionally biased region" description="Polar residues" evidence="12">
    <location>
        <begin position="619"/>
        <end position="655"/>
    </location>
</feature>